<protein>
    <submittedName>
        <fullName evidence="2">Uncharacterized protein</fullName>
    </submittedName>
</protein>
<reference evidence="2" key="1">
    <citation type="journal article" date="2020" name="Fungal Divers.">
        <title>Resolving the Mortierellaceae phylogeny through synthesis of multi-gene phylogenetics and phylogenomics.</title>
        <authorList>
            <person name="Vandepol N."/>
            <person name="Liber J."/>
            <person name="Desiro A."/>
            <person name="Na H."/>
            <person name="Kennedy M."/>
            <person name="Barry K."/>
            <person name="Grigoriev I.V."/>
            <person name="Miller A.N."/>
            <person name="O'Donnell K."/>
            <person name="Stajich J.E."/>
            <person name="Bonito G."/>
        </authorList>
    </citation>
    <scope>NUCLEOTIDE SEQUENCE</scope>
    <source>
        <strain evidence="2">NRRL 2591</strain>
    </source>
</reference>
<gene>
    <name evidence="2" type="ORF">EC957_008105</name>
</gene>
<accession>A0A9P6EWE1</accession>
<sequence length="201" mass="22994">MESFDGSNGVSASESAMSSLPGTEIKDDYEQQSSDVLGSVRVKEYMPWLMEQERLESVSFALFVQEFGFVDLEDATSVYEMLISSSQLRRDRRRAQLAKYEGFLRNNLQSFWSSHLLRMVRRETKTNLEIAITAKLLEDDGGDKYESACGRKSKRRIEVLYGVDGPLKENKRQERMTRDIDGDADDATEVSEAPSLFFDWV</sequence>
<evidence type="ECO:0000313" key="2">
    <source>
        <dbReference type="EMBL" id="KAF9537463.1"/>
    </source>
</evidence>
<name>A0A9P6EWE1_9FUNG</name>
<dbReference type="Proteomes" id="UP000723463">
    <property type="component" value="Unassembled WGS sequence"/>
</dbReference>
<evidence type="ECO:0000313" key="3">
    <source>
        <dbReference type="Proteomes" id="UP000723463"/>
    </source>
</evidence>
<proteinExistence type="predicted"/>
<evidence type="ECO:0000256" key="1">
    <source>
        <dbReference type="SAM" id="MobiDB-lite"/>
    </source>
</evidence>
<keyword evidence="3" id="KW-1185">Reference proteome</keyword>
<organism evidence="2 3">
    <name type="scientific">Mortierella hygrophila</name>
    <dbReference type="NCBI Taxonomy" id="979708"/>
    <lineage>
        <taxon>Eukaryota</taxon>
        <taxon>Fungi</taxon>
        <taxon>Fungi incertae sedis</taxon>
        <taxon>Mucoromycota</taxon>
        <taxon>Mortierellomycotina</taxon>
        <taxon>Mortierellomycetes</taxon>
        <taxon>Mortierellales</taxon>
        <taxon>Mortierellaceae</taxon>
        <taxon>Mortierella</taxon>
    </lineage>
</organism>
<comment type="caution">
    <text evidence="2">The sequence shown here is derived from an EMBL/GenBank/DDBJ whole genome shotgun (WGS) entry which is preliminary data.</text>
</comment>
<feature type="region of interest" description="Disordered" evidence="1">
    <location>
        <begin position="1"/>
        <end position="25"/>
    </location>
</feature>
<dbReference type="EMBL" id="JAAAXW010000399">
    <property type="protein sequence ID" value="KAF9537463.1"/>
    <property type="molecule type" value="Genomic_DNA"/>
</dbReference>
<dbReference type="AlphaFoldDB" id="A0A9P6EWE1"/>
<feature type="compositionally biased region" description="Polar residues" evidence="1">
    <location>
        <begin position="1"/>
        <end position="21"/>
    </location>
</feature>